<evidence type="ECO:0000313" key="2">
    <source>
        <dbReference type="EMBL" id="KAB7741295.1"/>
    </source>
</evidence>
<gene>
    <name evidence="2" type="ORF">F2P47_06005</name>
</gene>
<reference evidence="2 3" key="1">
    <citation type="submission" date="2019-09" db="EMBL/GenBank/DDBJ databases">
        <title>Parvibaculum sedimenti sp. nov., isolated from sediment.</title>
        <authorList>
            <person name="Wang Y."/>
        </authorList>
    </citation>
    <scope>NUCLEOTIDE SEQUENCE [LARGE SCALE GENOMIC DNA]</scope>
    <source>
        <strain evidence="2 3">HXT-9</strain>
    </source>
</reference>
<evidence type="ECO:0000256" key="1">
    <source>
        <dbReference type="SAM" id="SignalP"/>
    </source>
</evidence>
<protein>
    <recommendedName>
        <fullName evidence="4">Lipoprotein</fullName>
    </recommendedName>
</protein>
<evidence type="ECO:0000313" key="3">
    <source>
        <dbReference type="Proteomes" id="UP000468901"/>
    </source>
</evidence>
<feature type="chain" id="PRO_5026775528" description="Lipoprotein" evidence="1">
    <location>
        <begin position="27"/>
        <end position="204"/>
    </location>
</feature>
<dbReference type="RefSeq" id="WP_152215265.1">
    <property type="nucleotide sequence ID" value="NZ_JBAQYD010000116.1"/>
</dbReference>
<keyword evidence="3" id="KW-1185">Reference proteome</keyword>
<dbReference type="AlphaFoldDB" id="A0A6N6VL45"/>
<name>A0A6N6VL45_9HYPH</name>
<organism evidence="2 3">
    <name type="scientific">Parvibaculum sedimenti</name>
    <dbReference type="NCBI Taxonomy" id="2608632"/>
    <lineage>
        <taxon>Bacteria</taxon>
        <taxon>Pseudomonadati</taxon>
        <taxon>Pseudomonadota</taxon>
        <taxon>Alphaproteobacteria</taxon>
        <taxon>Hyphomicrobiales</taxon>
        <taxon>Parvibaculaceae</taxon>
        <taxon>Parvibaculum</taxon>
    </lineage>
</organism>
<keyword evidence="1" id="KW-0732">Signal</keyword>
<dbReference type="EMBL" id="WESC01000004">
    <property type="protein sequence ID" value="KAB7741295.1"/>
    <property type="molecule type" value="Genomic_DNA"/>
</dbReference>
<feature type="signal peptide" evidence="1">
    <location>
        <begin position="1"/>
        <end position="26"/>
    </location>
</feature>
<sequence>MSLKFSARNMAAAVLMASVALLGACANEPPPAPRSDIGFVGRPIKLDVASISVDDRYNPPGRAPNVEQLHSVTPAGIAQRWADTRLVAVGKRGIATLTILDGNVIETRLPTKGGVEGFFGDQVDTKLTATLKAKLNVAIQGDKPGDYAAYTATAFASATQTILQSATLNERDKAYSDLMQVVAQKFDAALTAEVNRNVAPAIRP</sequence>
<accession>A0A6N6VL45</accession>
<dbReference type="Proteomes" id="UP000468901">
    <property type="component" value="Unassembled WGS sequence"/>
</dbReference>
<comment type="caution">
    <text evidence="2">The sequence shown here is derived from an EMBL/GenBank/DDBJ whole genome shotgun (WGS) entry which is preliminary data.</text>
</comment>
<dbReference type="PROSITE" id="PS51257">
    <property type="entry name" value="PROKAR_LIPOPROTEIN"/>
    <property type="match status" value="1"/>
</dbReference>
<proteinExistence type="predicted"/>
<evidence type="ECO:0008006" key="4">
    <source>
        <dbReference type="Google" id="ProtNLM"/>
    </source>
</evidence>